<evidence type="ECO:0000313" key="2">
    <source>
        <dbReference type="EMBL" id="KAK1314414.1"/>
    </source>
</evidence>
<protein>
    <submittedName>
        <fullName evidence="2">V-type proton ATPase subunit C</fullName>
    </submittedName>
</protein>
<gene>
    <name evidence="2" type="primary">VATC</name>
    <name evidence="2" type="ORF">QJS10_CPA06g00981</name>
</gene>
<comment type="caution">
    <text evidence="2">The sequence shown here is derived from an EMBL/GenBank/DDBJ whole genome shotgun (WGS) entry which is preliminary data.</text>
</comment>
<name>A0AAV9ENB4_ACOCL</name>
<feature type="compositionally biased region" description="Basic and acidic residues" evidence="1">
    <location>
        <begin position="56"/>
        <end position="66"/>
    </location>
</feature>
<dbReference type="Proteomes" id="UP001180020">
    <property type="component" value="Unassembled WGS sequence"/>
</dbReference>
<evidence type="ECO:0000313" key="3">
    <source>
        <dbReference type="Proteomes" id="UP001180020"/>
    </source>
</evidence>
<reference evidence="2" key="2">
    <citation type="submission" date="2023-06" db="EMBL/GenBank/DDBJ databases">
        <authorList>
            <person name="Ma L."/>
            <person name="Liu K.-W."/>
            <person name="Li Z."/>
            <person name="Hsiao Y.-Y."/>
            <person name="Qi Y."/>
            <person name="Fu T."/>
            <person name="Tang G."/>
            <person name="Zhang D."/>
            <person name="Sun W.-H."/>
            <person name="Liu D.-K."/>
            <person name="Li Y."/>
            <person name="Chen G.-Z."/>
            <person name="Liu X.-D."/>
            <person name="Liao X.-Y."/>
            <person name="Jiang Y.-T."/>
            <person name="Yu X."/>
            <person name="Hao Y."/>
            <person name="Huang J."/>
            <person name="Zhao X.-W."/>
            <person name="Ke S."/>
            <person name="Chen Y.-Y."/>
            <person name="Wu W.-L."/>
            <person name="Hsu J.-L."/>
            <person name="Lin Y.-F."/>
            <person name="Huang M.-D."/>
            <person name="Li C.-Y."/>
            <person name="Huang L."/>
            <person name="Wang Z.-W."/>
            <person name="Zhao X."/>
            <person name="Zhong W.-Y."/>
            <person name="Peng D.-H."/>
            <person name="Ahmad S."/>
            <person name="Lan S."/>
            <person name="Zhang J.-S."/>
            <person name="Tsai W.-C."/>
            <person name="Van De Peer Y."/>
            <person name="Liu Z.-J."/>
        </authorList>
    </citation>
    <scope>NUCLEOTIDE SEQUENCE</scope>
    <source>
        <strain evidence="2">CP</strain>
        <tissue evidence="2">Leaves</tissue>
    </source>
</reference>
<evidence type="ECO:0000256" key="1">
    <source>
        <dbReference type="SAM" id="MobiDB-lite"/>
    </source>
</evidence>
<feature type="region of interest" description="Disordered" evidence="1">
    <location>
        <begin position="48"/>
        <end position="73"/>
    </location>
</feature>
<keyword evidence="3" id="KW-1185">Reference proteome</keyword>
<organism evidence="2 3">
    <name type="scientific">Acorus calamus</name>
    <name type="common">Sweet flag</name>
    <dbReference type="NCBI Taxonomy" id="4465"/>
    <lineage>
        <taxon>Eukaryota</taxon>
        <taxon>Viridiplantae</taxon>
        <taxon>Streptophyta</taxon>
        <taxon>Embryophyta</taxon>
        <taxon>Tracheophyta</taxon>
        <taxon>Spermatophyta</taxon>
        <taxon>Magnoliopsida</taxon>
        <taxon>Liliopsida</taxon>
        <taxon>Acoraceae</taxon>
        <taxon>Acorus</taxon>
    </lineage>
</organism>
<reference evidence="2" key="1">
    <citation type="journal article" date="2023" name="Nat. Commun.">
        <title>Diploid and tetraploid genomes of Acorus and the evolution of monocots.</title>
        <authorList>
            <person name="Ma L."/>
            <person name="Liu K.W."/>
            <person name="Li Z."/>
            <person name="Hsiao Y.Y."/>
            <person name="Qi Y."/>
            <person name="Fu T."/>
            <person name="Tang G.D."/>
            <person name="Zhang D."/>
            <person name="Sun W.H."/>
            <person name="Liu D.K."/>
            <person name="Li Y."/>
            <person name="Chen G.Z."/>
            <person name="Liu X.D."/>
            <person name="Liao X.Y."/>
            <person name="Jiang Y.T."/>
            <person name="Yu X."/>
            <person name="Hao Y."/>
            <person name="Huang J."/>
            <person name="Zhao X.W."/>
            <person name="Ke S."/>
            <person name="Chen Y.Y."/>
            <person name="Wu W.L."/>
            <person name="Hsu J.L."/>
            <person name="Lin Y.F."/>
            <person name="Huang M.D."/>
            <person name="Li C.Y."/>
            <person name="Huang L."/>
            <person name="Wang Z.W."/>
            <person name="Zhao X."/>
            <person name="Zhong W.Y."/>
            <person name="Peng D.H."/>
            <person name="Ahmad S."/>
            <person name="Lan S."/>
            <person name="Zhang J.S."/>
            <person name="Tsai W.C."/>
            <person name="Van de Peer Y."/>
            <person name="Liu Z.J."/>
        </authorList>
    </citation>
    <scope>NUCLEOTIDE SEQUENCE</scope>
    <source>
        <strain evidence="2">CP</strain>
    </source>
</reference>
<proteinExistence type="predicted"/>
<sequence>MGQQAGGHDNLGFTSVDEKLFAHKAKDCDEKRGCTCCDRIRDFEYNPQAQQTQQQEMKKLVQDQENMRSSLPR</sequence>
<dbReference type="AlphaFoldDB" id="A0AAV9ENB4"/>
<accession>A0AAV9ENB4</accession>
<dbReference type="EMBL" id="JAUJYO010000006">
    <property type="protein sequence ID" value="KAK1314414.1"/>
    <property type="molecule type" value="Genomic_DNA"/>
</dbReference>